<evidence type="ECO:0000313" key="1">
    <source>
        <dbReference type="EMBL" id="VVO34372.1"/>
    </source>
</evidence>
<sequence length="88" mass="9579">MISTLELRHIIESAFLPLSCTCRVNPDGYLSVQIFDQPSGRVDLFVTGISTTELVSSSAICSLVSELRAELQAGRDNLHIKKPISMAS</sequence>
<name>A0A5E7F6I4_PSEFL</name>
<accession>A0A5E7F6I4</accession>
<dbReference type="EMBL" id="CABVHQ010000081">
    <property type="protein sequence ID" value="VVO34372.1"/>
    <property type="molecule type" value="Genomic_DNA"/>
</dbReference>
<dbReference type="InterPro" id="IPR012448">
    <property type="entry name" value="DUF1652"/>
</dbReference>
<dbReference type="OrthoDB" id="6993535at2"/>
<protein>
    <recommendedName>
        <fullName evidence="3">DUF1652 domain-containing protein</fullName>
    </recommendedName>
</protein>
<dbReference type="RefSeq" id="WP_150645007.1">
    <property type="nucleotide sequence ID" value="NZ_CABVHQ010000081.1"/>
</dbReference>
<proteinExistence type="predicted"/>
<gene>
    <name evidence="1" type="ORF">PS691_05199</name>
</gene>
<organism evidence="1 2">
    <name type="scientific">Pseudomonas fluorescens</name>
    <dbReference type="NCBI Taxonomy" id="294"/>
    <lineage>
        <taxon>Bacteria</taxon>
        <taxon>Pseudomonadati</taxon>
        <taxon>Pseudomonadota</taxon>
        <taxon>Gammaproteobacteria</taxon>
        <taxon>Pseudomonadales</taxon>
        <taxon>Pseudomonadaceae</taxon>
        <taxon>Pseudomonas</taxon>
    </lineage>
</organism>
<reference evidence="1 2" key="1">
    <citation type="submission" date="2019-09" db="EMBL/GenBank/DDBJ databases">
        <authorList>
            <person name="Chandra G."/>
            <person name="Truman W A."/>
        </authorList>
    </citation>
    <scope>NUCLEOTIDE SEQUENCE [LARGE SCALE GENOMIC DNA]</scope>
    <source>
        <strain evidence="1">PS691</strain>
    </source>
</reference>
<evidence type="ECO:0000313" key="2">
    <source>
        <dbReference type="Proteomes" id="UP000337909"/>
    </source>
</evidence>
<dbReference type="Proteomes" id="UP000337909">
    <property type="component" value="Unassembled WGS sequence"/>
</dbReference>
<dbReference type="Pfam" id="PF07865">
    <property type="entry name" value="DUF1652"/>
    <property type="match status" value="1"/>
</dbReference>
<dbReference type="AlphaFoldDB" id="A0A5E7F6I4"/>
<evidence type="ECO:0008006" key="3">
    <source>
        <dbReference type="Google" id="ProtNLM"/>
    </source>
</evidence>